<dbReference type="InterPro" id="IPR046349">
    <property type="entry name" value="C1-like_sf"/>
</dbReference>
<dbReference type="Pfam" id="PF03107">
    <property type="entry name" value="C1_2"/>
    <property type="match status" value="3"/>
</dbReference>
<dbReference type="SUPFAM" id="SSF57889">
    <property type="entry name" value="Cysteine-rich domain"/>
    <property type="match status" value="4"/>
</dbReference>
<accession>A0ABC8J294</accession>
<keyword evidence="2" id="KW-0677">Repeat</keyword>
<reference evidence="5 6" key="1">
    <citation type="submission" date="2022-03" db="EMBL/GenBank/DDBJ databases">
        <authorList>
            <person name="Macdonald S."/>
            <person name="Ahmed S."/>
            <person name="Newling K."/>
        </authorList>
    </citation>
    <scope>NUCLEOTIDE SEQUENCE [LARGE SCALE GENOMIC DNA]</scope>
</reference>
<protein>
    <recommendedName>
        <fullName evidence="4">Phorbol-ester/DAG-type domain-containing protein</fullName>
    </recommendedName>
</protein>
<dbReference type="PROSITE" id="PS50081">
    <property type="entry name" value="ZF_DAG_PE_2"/>
    <property type="match status" value="1"/>
</dbReference>
<evidence type="ECO:0000259" key="4">
    <source>
        <dbReference type="PROSITE" id="PS50081"/>
    </source>
</evidence>
<keyword evidence="1" id="KW-0479">Metal-binding</keyword>
<evidence type="ECO:0000313" key="6">
    <source>
        <dbReference type="Proteomes" id="UP001642260"/>
    </source>
</evidence>
<evidence type="ECO:0000313" key="5">
    <source>
        <dbReference type="EMBL" id="CAH8309198.1"/>
    </source>
</evidence>
<dbReference type="Proteomes" id="UP001642260">
    <property type="component" value="Unassembled WGS sequence"/>
</dbReference>
<dbReference type="InterPro" id="IPR053192">
    <property type="entry name" value="Vacuole_Formation_Reg"/>
</dbReference>
<gene>
    <name evidence="5" type="ORF">ERUC_LOCUS5387</name>
</gene>
<organism evidence="5 6">
    <name type="scientific">Eruca vesicaria subsp. sativa</name>
    <name type="common">Garden rocket</name>
    <name type="synonym">Eruca sativa</name>
    <dbReference type="NCBI Taxonomy" id="29727"/>
    <lineage>
        <taxon>Eukaryota</taxon>
        <taxon>Viridiplantae</taxon>
        <taxon>Streptophyta</taxon>
        <taxon>Embryophyta</taxon>
        <taxon>Tracheophyta</taxon>
        <taxon>Spermatophyta</taxon>
        <taxon>Magnoliopsida</taxon>
        <taxon>eudicotyledons</taxon>
        <taxon>Gunneridae</taxon>
        <taxon>Pentapetalae</taxon>
        <taxon>rosids</taxon>
        <taxon>malvids</taxon>
        <taxon>Brassicales</taxon>
        <taxon>Brassicaceae</taxon>
        <taxon>Brassiceae</taxon>
        <taxon>Eruca</taxon>
    </lineage>
</organism>
<dbReference type="InterPro" id="IPR054483">
    <property type="entry name" value="DC1-like_CT"/>
</dbReference>
<dbReference type="GO" id="GO:0046872">
    <property type="term" value="F:metal ion binding"/>
    <property type="evidence" value="ECO:0007669"/>
    <property type="project" value="UniProtKB-KW"/>
</dbReference>
<evidence type="ECO:0000256" key="3">
    <source>
        <dbReference type="ARBA" id="ARBA00022833"/>
    </source>
</evidence>
<comment type="caution">
    <text evidence="5">The sequence shown here is derived from an EMBL/GenBank/DDBJ whole genome shotgun (WGS) entry which is preliminary data.</text>
</comment>
<sequence>MGIEAQTIQNISHIHPLTLNEFDQGACLVCLEEDSVAYYDCLPCGFKLCIDCAKKPLVINGEEAHEHPLSILPKASLVFTCDACGEVKEAGAGLTFCVCILCCFTIHRSCISLPRVIYINRHDHLISHLYPIGAREGNCGVCSKKVDGKYAGYSCSVCSFVVHSKCATRDDVWDGEEIEDVPQEDLKEIIPFEVVGEGLIRHCSHGQHDHLKLILPVDDSYVRLKDKQCFACILQILSGPCYICSLDECDFILHERCANLLKKITHPASWSRLTLSFNVRKFYFENNNTCACCKRGGTGSAFTYAFRNNSEMFIICVRCASIKNGHVHASHPHSGLILQNNDSEDPLVCSICSEDRLITLKCIECESFVLCYRCATLPAVVNHKYDEHPVCLRYGENRNGIYWCEICETTLDPKSWFYTCDECGSTLHIDCVLGKDPSYRVGFTYFDLGKDIEVVQNNYVTRPYCQGWCSRSPSRCQGPVVFKSGDLFWCSSHCAFIYCKRYHDWW</sequence>
<evidence type="ECO:0000256" key="1">
    <source>
        <dbReference type="ARBA" id="ARBA00022723"/>
    </source>
</evidence>
<dbReference type="Pfam" id="PF22926">
    <property type="entry name" value="C1-like_CT"/>
    <property type="match status" value="1"/>
</dbReference>
<dbReference type="InterPro" id="IPR004146">
    <property type="entry name" value="DC1"/>
</dbReference>
<dbReference type="InterPro" id="IPR002219">
    <property type="entry name" value="PKC_DAG/PE"/>
</dbReference>
<name>A0ABC8J294_ERUVS</name>
<proteinExistence type="predicted"/>
<keyword evidence="3" id="KW-0862">Zinc</keyword>
<evidence type="ECO:0000256" key="2">
    <source>
        <dbReference type="ARBA" id="ARBA00022737"/>
    </source>
</evidence>
<feature type="domain" description="Phorbol-ester/DAG-type" evidence="4">
    <location>
        <begin position="121"/>
        <end position="169"/>
    </location>
</feature>
<dbReference type="AlphaFoldDB" id="A0ABC8J294"/>
<keyword evidence="6" id="KW-1185">Reference proteome</keyword>
<dbReference type="EMBL" id="CAKOAT010070155">
    <property type="protein sequence ID" value="CAH8309198.1"/>
    <property type="molecule type" value="Genomic_DNA"/>
</dbReference>
<dbReference type="PANTHER" id="PTHR32410:SF184">
    <property type="entry name" value="CHP-RICH ZINC FINGER PROTEIN-LIKE-RELATED"/>
    <property type="match status" value="1"/>
</dbReference>
<dbReference type="PANTHER" id="PTHR32410">
    <property type="entry name" value="CYSTEINE/HISTIDINE-RICH C1 DOMAIN FAMILY PROTEIN"/>
    <property type="match status" value="1"/>
</dbReference>
<dbReference type="Gene3D" id="3.30.60.20">
    <property type="match status" value="1"/>
</dbReference>